<name>A0A069RQH7_PEPLI</name>
<dbReference type="Proteomes" id="UP000027946">
    <property type="component" value="Unassembled WGS sequence"/>
</dbReference>
<organism evidence="2 3">
    <name type="scientific">Peptoclostridium litorale DSM 5388</name>
    <dbReference type="NCBI Taxonomy" id="1121324"/>
    <lineage>
        <taxon>Bacteria</taxon>
        <taxon>Bacillati</taxon>
        <taxon>Bacillota</taxon>
        <taxon>Clostridia</taxon>
        <taxon>Peptostreptococcales</taxon>
        <taxon>Peptoclostridiaceae</taxon>
        <taxon>Peptoclostridium</taxon>
    </lineage>
</organism>
<evidence type="ECO:0000256" key="1">
    <source>
        <dbReference type="SAM" id="MobiDB-lite"/>
    </source>
</evidence>
<accession>A0A069RQH7</accession>
<proteinExistence type="predicted"/>
<feature type="region of interest" description="Disordered" evidence="1">
    <location>
        <begin position="45"/>
        <end position="79"/>
    </location>
</feature>
<comment type="caution">
    <text evidence="2">The sequence shown here is derived from an EMBL/GenBank/DDBJ whole genome shotgun (WGS) entry which is preliminary data.</text>
</comment>
<dbReference type="EMBL" id="JJMM01000002">
    <property type="protein sequence ID" value="KDR96427.1"/>
    <property type="molecule type" value="Genomic_DNA"/>
</dbReference>
<gene>
    <name evidence="2" type="ORF">CLIT_2c00330</name>
</gene>
<sequence length="111" mass="12435">MWTMNHSVQKRCLTKKTEKWGRFKAMKKIAGLLLVLVLIFTGCSPREESQQSERKTKVKSEMENEQVQSDGSKAVEDSSKTNETLLLKGKLIVTGTELGHGILLDEESIIG</sequence>
<reference evidence="2 3" key="1">
    <citation type="submission" date="2014-03" db="EMBL/GenBank/DDBJ databases">
        <title>Genome sequence of Clostridium litorale W6, DSM 5388.</title>
        <authorList>
            <person name="Poehlein A."/>
            <person name="Jagirdar A."/>
            <person name="Khonsari B."/>
            <person name="Chibani C.M."/>
            <person name="Gutierrez Gutierrez D.A."/>
            <person name="Davydova E."/>
            <person name="Alghaithi H.S."/>
            <person name="Nair K.P."/>
            <person name="Dhamotharan K."/>
            <person name="Chandran L."/>
            <person name="G W."/>
            <person name="Daniel R."/>
        </authorList>
    </citation>
    <scope>NUCLEOTIDE SEQUENCE [LARGE SCALE GENOMIC DNA]</scope>
    <source>
        <strain evidence="2 3">W6</strain>
    </source>
</reference>
<feature type="compositionally biased region" description="Basic and acidic residues" evidence="1">
    <location>
        <begin position="45"/>
        <end position="62"/>
    </location>
</feature>
<protein>
    <submittedName>
        <fullName evidence="2">Uncharacterized protein</fullName>
    </submittedName>
</protein>
<evidence type="ECO:0000313" key="3">
    <source>
        <dbReference type="Proteomes" id="UP000027946"/>
    </source>
</evidence>
<keyword evidence="3" id="KW-1185">Reference proteome</keyword>
<dbReference type="STRING" id="1121324.CLIT_2c00330"/>
<evidence type="ECO:0000313" key="2">
    <source>
        <dbReference type="EMBL" id="KDR96427.1"/>
    </source>
</evidence>
<dbReference type="AlphaFoldDB" id="A0A069RQH7"/>